<reference evidence="1" key="1">
    <citation type="submission" date="2015-02" db="EMBL/GenBank/DDBJ databases">
        <title>A novel member of the family Ruminococcaceae isolated from human feces.</title>
        <authorList>
            <person name="Shkoporov A.N."/>
            <person name="Chaplin A.V."/>
            <person name="Motuzova O.V."/>
            <person name="Kafarskaia L.I."/>
            <person name="Khokhlova E.V."/>
            <person name="Efimov B.A."/>
        </authorList>
    </citation>
    <scope>NUCLEOTIDE SEQUENCE [LARGE SCALE GENOMIC DNA]</scope>
    <source>
        <strain evidence="1">585-1</strain>
    </source>
</reference>
<dbReference type="GO" id="GO:0003700">
    <property type="term" value="F:DNA-binding transcription factor activity"/>
    <property type="evidence" value="ECO:0007669"/>
    <property type="project" value="TreeGrafter"/>
</dbReference>
<sequence length="139" mass="15154">MHITQESDYAVRIVYCLAKCGTRRDARGISEEMCVTLRFSLKILGKLVSSGIVESYKGNRGGYELARPASEITLKDVIDAVEGPYRLSRCVGEGGAGECNRGASGCCTFQKVFHDISKSINEQLAAVNFQMLLEEPAAK</sequence>
<dbReference type="GeneID" id="42855573"/>
<dbReference type="EMBL" id="JXXK01000002">
    <property type="protein sequence ID" value="KJF41160.1"/>
    <property type="molecule type" value="Genomic_DNA"/>
</dbReference>
<dbReference type="PANTHER" id="PTHR33221:SF2">
    <property type="entry name" value="TRANSCRIPTIONAL REGULATOR"/>
    <property type="match status" value="1"/>
</dbReference>
<name>A0A0D8J2F4_9FIRM</name>
<dbReference type="Gene3D" id="1.10.10.10">
    <property type="entry name" value="Winged helix-like DNA-binding domain superfamily/Winged helix DNA-binding domain"/>
    <property type="match status" value="1"/>
</dbReference>
<dbReference type="Pfam" id="PF02082">
    <property type="entry name" value="Rrf2"/>
    <property type="match status" value="1"/>
</dbReference>
<evidence type="ECO:0000313" key="2">
    <source>
        <dbReference type="Proteomes" id="UP000032483"/>
    </source>
</evidence>
<dbReference type="AlphaFoldDB" id="A0A0D8J2F4"/>
<dbReference type="GO" id="GO:0005829">
    <property type="term" value="C:cytosol"/>
    <property type="evidence" value="ECO:0007669"/>
    <property type="project" value="TreeGrafter"/>
</dbReference>
<gene>
    <name evidence="1" type="ORF">TQ39_02845</name>
</gene>
<dbReference type="Proteomes" id="UP000032483">
    <property type="component" value="Unassembled WGS sequence"/>
</dbReference>
<dbReference type="RefSeq" id="WP_050004477.1">
    <property type="nucleotide sequence ID" value="NZ_JXXK01000002.1"/>
</dbReference>
<dbReference type="InterPro" id="IPR036388">
    <property type="entry name" value="WH-like_DNA-bd_sf"/>
</dbReference>
<protein>
    <submittedName>
        <fullName evidence="1">Rrf2 family transcriptional regulator</fullName>
    </submittedName>
</protein>
<proteinExistence type="predicted"/>
<dbReference type="NCBIfam" id="TIGR00738">
    <property type="entry name" value="rrf2_super"/>
    <property type="match status" value="1"/>
</dbReference>
<organism evidence="1 2">
    <name type="scientific">Ruthenibacterium lactatiformans</name>
    <dbReference type="NCBI Taxonomy" id="1550024"/>
    <lineage>
        <taxon>Bacteria</taxon>
        <taxon>Bacillati</taxon>
        <taxon>Bacillota</taxon>
        <taxon>Clostridia</taxon>
        <taxon>Eubacteriales</taxon>
        <taxon>Oscillospiraceae</taxon>
        <taxon>Ruthenibacterium</taxon>
    </lineage>
</organism>
<keyword evidence="2" id="KW-1185">Reference proteome</keyword>
<dbReference type="PROSITE" id="PS01332">
    <property type="entry name" value="HTH_RRF2_1"/>
    <property type="match status" value="1"/>
</dbReference>
<comment type="caution">
    <text evidence="1">The sequence shown here is derived from an EMBL/GenBank/DDBJ whole genome shotgun (WGS) entry which is preliminary data.</text>
</comment>
<dbReference type="SUPFAM" id="SSF46785">
    <property type="entry name" value="Winged helix' DNA-binding domain"/>
    <property type="match status" value="1"/>
</dbReference>
<dbReference type="InterPro" id="IPR030489">
    <property type="entry name" value="TR_Rrf2-type_CS"/>
</dbReference>
<evidence type="ECO:0000313" key="1">
    <source>
        <dbReference type="EMBL" id="KJF41160.1"/>
    </source>
</evidence>
<dbReference type="PANTHER" id="PTHR33221">
    <property type="entry name" value="WINGED HELIX-TURN-HELIX TRANSCRIPTIONAL REGULATOR, RRF2 FAMILY"/>
    <property type="match status" value="1"/>
</dbReference>
<dbReference type="InterPro" id="IPR000944">
    <property type="entry name" value="Tscrpt_reg_Rrf2"/>
</dbReference>
<accession>A0A0D8J2F4</accession>
<dbReference type="PROSITE" id="PS51197">
    <property type="entry name" value="HTH_RRF2_2"/>
    <property type="match status" value="1"/>
</dbReference>
<dbReference type="InterPro" id="IPR036390">
    <property type="entry name" value="WH_DNA-bd_sf"/>
</dbReference>